<dbReference type="GO" id="GO:0000270">
    <property type="term" value="P:peptidoglycan metabolic process"/>
    <property type="evidence" value="ECO:0007669"/>
    <property type="project" value="TreeGrafter"/>
</dbReference>
<sequence>MNYRRLASLALVVGAVICGLMGADVFGVQGNQVKKSAPSVVNLPTALWSIRRAPQPLIDAVGSLRLKSSLDSLLAGTNSCFIVNEGNASRAQGNPDVVLIPASTMKMFTAAAALNALGADAHFDTVAKVSGSEVSPSVPNLYLLGGGDPLLGTTTFRETLDKFAATRGAPITSLEKLADQIKSSGVKKVSEGIIVDDSRYDTTRFVTGWKDSYRSDGQIGPIGALTVNRGFAQDAVAPVDDPALFAAETLEKLLEERGVAVSGSAKRGRVPESSTSVGSVSSVPLSEIVEEMIRSSDNLAAEMITRELGLKVKNEGTTAAGVAAISDELKSLGVDVSQLSFSDGSGLGRSNRASCQSLVEVINTGERSGFSALWSGLPIAGETGTLTNQLKDTPLAGHLKAKTGSLAGVTGLTGLIDVRRPLRFSLLINGEFTEAGGVDLRSQAAQIIGAFPDAPGIDVLSPIPAGT</sequence>
<dbReference type="PANTHER" id="PTHR30023:SF0">
    <property type="entry name" value="PENICILLIN-SENSITIVE CARBOXYPEPTIDASE A"/>
    <property type="match status" value="1"/>
</dbReference>
<dbReference type="NCBIfam" id="TIGR00666">
    <property type="entry name" value="PBP4"/>
    <property type="match status" value="1"/>
</dbReference>
<dbReference type="GO" id="GO:0006508">
    <property type="term" value="P:proteolysis"/>
    <property type="evidence" value="ECO:0007669"/>
    <property type="project" value="InterPro"/>
</dbReference>
<dbReference type="EMBL" id="CAFBMM010000002">
    <property type="protein sequence ID" value="CAB4895664.1"/>
    <property type="molecule type" value="Genomic_DNA"/>
</dbReference>
<protein>
    <submittedName>
        <fullName evidence="3">Unannotated protein</fullName>
    </submittedName>
</protein>
<keyword evidence="2" id="KW-0378">Hydrolase</keyword>
<name>A0A6J6SG95_9ZZZZ</name>
<comment type="similarity">
    <text evidence="1">Belongs to the peptidase S13 family.</text>
</comment>
<reference evidence="3" key="1">
    <citation type="submission" date="2020-05" db="EMBL/GenBank/DDBJ databases">
        <authorList>
            <person name="Chiriac C."/>
            <person name="Salcher M."/>
            <person name="Ghai R."/>
            <person name="Kavagutti S V."/>
        </authorList>
    </citation>
    <scope>NUCLEOTIDE SEQUENCE</scope>
</reference>
<dbReference type="InterPro" id="IPR000667">
    <property type="entry name" value="Peptidase_S13"/>
</dbReference>
<evidence type="ECO:0000313" key="6">
    <source>
        <dbReference type="EMBL" id="CAB5013092.1"/>
    </source>
</evidence>
<dbReference type="InterPro" id="IPR012338">
    <property type="entry name" value="Beta-lactam/transpept-like"/>
</dbReference>
<dbReference type="GO" id="GO:0004185">
    <property type="term" value="F:serine-type carboxypeptidase activity"/>
    <property type="evidence" value="ECO:0007669"/>
    <property type="project" value="InterPro"/>
</dbReference>
<dbReference type="Gene3D" id="3.40.710.10">
    <property type="entry name" value="DD-peptidase/beta-lactamase superfamily"/>
    <property type="match status" value="1"/>
</dbReference>
<dbReference type="PANTHER" id="PTHR30023">
    <property type="entry name" value="D-ALANYL-D-ALANINE CARBOXYPEPTIDASE"/>
    <property type="match status" value="1"/>
</dbReference>
<evidence type="ECO:0000313" key="4">
    <source>
        <dbReference type="EMBL" id="CAB4895664.1"/>
    </source>
</evidence>
<evidence type="ECO:0000256" key="1">
    <source>
        <dbReference type="ARBA" id="ARBA00006096"/>
    </source>
</evidence>
<gene>
    <name evidence="3" type="ORF">UFOPK2683_01455</name>
    <name evidence="4" type="ORF">UFOPK3605_00183</name>
    <name evidence="5" type="ORF">UFOPK3897_00574</name>
    <name evidence="6" type="ORF">UFOPK4121_00167</name>
</gene>
<evidence type="ECO:0000313" key="5">
    <source>
        <dbReference type="EMBL" id="CAB4972702.1"/>
    </source>
</evidence>
<proteinExistence type="inferred from homology"/>
<dbReference type="Gene3D" id="3.50.80.20">
    <property type="entry name" value="D-Ala-D-Ala carboxypeptidase C, peptidase S13"/>
    <property type="match status" value="1"/>
</dbReference>
<dbReference type="EMBL" id="CAEZYK010000112">
    <property type="protein sequence ID" value="CAB4733870.1"/>
    <property type="molecule type" value="Genomic_DNA"/>
</dbReference>
<dbReference type="EMBL" id="CAFBOF010000007">
    <property type="protein sequence ID" value="CAB4972702.1"/>
    <property type="molecule type" value="Genomic_DNA"/>
</dbReference>
<organism evidence="3">
    <name type="scientific">freshwater metagenome</name>
    <dbReference type="NCBI Taxonomy" id="449393"/>
    <lineage>
        <taxon>unclassified sequences</taxon>
        <taxon>metagenomes</taxon>
        <taxon>ecological metagenomes</taxon>
    </lineage>
</organism>
<dbReference type="PRINTS" id="PR00922">
    <property type="entry name" value="DADACBPTASE3"/>
</dbReference>
<evidence type="ECO:0000256" key="2">
    <source>
        <dbReference type="ARBA" id="ARBA00022801"/>
    </source>
</evidence>
<dbReference type="EMBL" id="CAFBPQ010000002">
    <property type="protein sequence ID" value="CAB5013092.1"/>
    <property type="molecule type" value="Genomic_DNA"/>
</dbReference>
<evidence type="ECO:0000313" key="3">
    <source>
        <dbReference type="EMBL" id="CAB4733870.1"/>
    </source>
</evidence>
<dbReference type="AlphaFoldDB" id="A0A6J6SG95"/>
<accession>A0A6J6SG95</accession>
<dbReference type="Pfam" id="PF02113">
    <property type="entry name" value="Peptidase_S13"/>
    <property type="match status" value="2"/>
</dbReference>
<dbReference type="SUPFAM" id="SSF56601">
    <property type="entry name" value="beta-lactamase/transpeptidase-like"/>
    <property type="match status" value="1"/>
</dbReference>